<reference evidence="3" key="1">
    <citation type="submission" date="2020-03" db="EMBL/GenBank/DDBJ databases">
        <authorList>
            <person name="Guo F."/>
        </authorList>
    </citation>
    <scope>NUCLEOTIDE SEQUENCE</scope>
    <source>
        <strain evidence="3">JCM 30134</strain>
    </source>
</reference>
<dbReference type="GO" id="GO:0005506">
    <property type="term" value="F:iron ion binding"/>
    <property type="evidence" value="ECO:0007669"/>
    <property type="project" value="InterPro"/>
</dbReference>
<dbReference type="InterPro" id="IPR036396">
    <property type="entry name" value="Cyt_P450_sf"/>
</dbReference>
<accession>A0A9E5JW86</accession>
<proteinExistence type="inferred from homology"/>
<comment type="similarity">
    <text evidence="1 2">Belongs to the cytochrome P450 family.</text>
</comment>
<evidence type="ECO:0000256" key="2">
    <source>
        <dbReference type="RuleBase" id="RU000461"/>
    </source>
</evidence>
<dbReference type="Gene3D" id="1.10.630.10">
    <property type="entry name" value="Cytochrome P450"/>
    <property type="match status" value="1"/>
</dbReference>
<comment type="caution">
    <text evidence="3">The sequence shown here is derived from an EMBL/GenBank/DDBJ whole genome shotgun (WGS) entry which is preliminary data.</text>
</comment>
<dbReference type="InterPro" id="IPR001128">
    <property type="entry name" value="Cyt_P450"/>
</dbReference>
<keyword evidence="2" id="KW-0503">Monooxygenase</keyword>
<keyword evidence="2" id="KW-0479">Metal-binding</keyword>
<keyword evidence="2" id="KW-0349">Heme</keyword>
<gene>
    <name evidence="3" type="ORF">G8770_14375</name>
</gene>
<dbReference type="Pfam" id="PF00067">
    <property type="entry name" value="p450"/>
    <property type="match status" value="1"/>
</dbReference>
<keyword evidence="4" id="KW-1185">Reference proteome</keyword>
<dbReference type="InterPro" id="IPR017972">
    <property type="entry name" value="Cyt_P450_CS"/>
</dbReference>
<dbReference type="InterPro" id="IPR002397">
    <property type="entry name" value="Cyt_P450_B"/>
</dbReference>
<dbReference type="EMBL" id="JAAONZ010000011">
    <property type="protein sequence ID" value="NHO66733.1"/>
    <property type="molecule type" value="Genomic_DNA"/>
</dbReference>
<dbReference type="GO" id="GO:0020037">
    <property type="term" value="F:heme binding"/>
    <property type="evidence" value="ECO:0007669"/>
    <property type="project" value="InterPro"/>
</dbReference>
<dbReference type="RefSeq" id="WP_167188076.1">
    <property type="nucleotide sequence ID" value="NZ_JAAONZ010000011.1"/>
</dbReference>
<dbReference type="SUPFAM" id="SSF48264">
    <property type="entry name" value="Cytochrome P450"/>
    <property type="match status" value="1"/>
</dbReference>
<dbReference type="PANTHER" id="PTHR46696">
    <property type="entry name" value="P450, PUTATIVE (EUROFUNG)-RELATED"/>
    <property type="match status" value="1"/>
</dbReference>
<sequence>MTQPKERDYFTDPTVLMDPYQYFEEMRPRGPICQLETHDCLLVSGFQECVEILRNPTDFSSLNSLASSAFPLPFEPQGDDINQALEANRDKYVGGDLVVTFDDLRHTNVRSLISRMFTPSRLKANEVFMQSYADEMVRGVVEQGGCELVNQIATPYVTMVIADLLGVPPADRALFEEHIAQGQTVGSIENPDSPTDMSTLEFMGGFFYRYLEERAANPGSDLLSELITTQYPDGATPDILELVKLAVFMFAAGQDTSAKLLGNAMRYIVDVPGLQQQLREDRKLIPWMIEEVLRLEGSSKATHRVARRDTMVGEVKIPAGKQVIVALAAANRDPRRWGDDASEFKLKRPGIREHIAFGRGSHTCAGAPLARAEVTTILNCFFDHTSSIKISTEKHGEPGARQYQFEPSFIIRGLDNLYLQLEGH</sequence>
<keyword evidence="2" id="KW-0408">Iron</keyword>
<name>A0A9E5JW86_9GAMM</name>
<evidence type="ECO:0000313" key="4">
    <source>
        <dbReference type="Proteomes" id="UP000787472"/>
    </source>
</evidence>
<protein>
    <submittedName>
        <fullName evidence="3">Cytochrome P450</fullName>
    </submittedName>
</protein>
<dbReference type="GO" id="GO:0008395">
    <property type="term" value="F:steroid hydroxylase activity"/>
    <property type="evidence" value="ECO:0007669"/>
    <property type="project" value="TreeGrafter"/>
</dbReference>
<evidence type="ECO:0000256" key="1">
    <source>
        <dbReference type="ARBA" id="ARBA00010617"/>
    </source>
</evidence>
<dbReference type="PRINTS" id="PR00359">
    <property type="entry name" value="BP450"/>
</dbReference>
<dbReference type="GO" id="GO:0036199">
    <property type="term" value="F:cholest-4-en-3-one 26-monooxygenase activity"/>
    <property type="evidence" value="ECO:0007669"/>
    <property type="project" value="TreeGrafter"/>
</dbReference>
<dbReference type="Proteomes" id="UP000787472">
    <property type="component" value="Unassembled WGS sequence"/>
</dbReference>
<keyword evidence="2" id="KW-0560">Oxidoreductase</keyword>
<organism evidence="3 4">
    <name type="scientific">Pseudomaricurvus hydrocarbonicus</name>
    <dbReference type="NCBI Taxonomy" id="1470433"/>
    <lineage>
        <taxon>Bacteria</taxon>
        <taxon>Pseudomonadati</taxon>
        <taxon>Pseudomonadota</taxon>
        <taxon>Gammaproteobacteria</taxon>
        <taxon>Cellvibrionales</taxon>
        <taxon>Cellvibrionaceae</taxon>
        <taxon>Pseudomaricurvus</taxon>
    </lineage>
</organism>
<dbReference type="AlphaFoldDB" id="A0A9E5JW86"/>
<dbReference type="PANTHER" id="PTHR46696:SF4">
    <property type="entry name" value="BIOTIN BIOSYNTHESIS CYTOCHROME P450"/>
    <property type="match status" value="1"/>
</dbReference>
<evidence type="ECO:0000313" key="3">
    <source>
        <dbReference type="EMBL" id="NHO66733.1"/>
    </source>
</evidence>
<dbReference type="PROSITE" id="PS00086">
    <property type="entry name" value="CYTOCHROME_P450"/>
    <property type="match status" value="1"/>
</dbReference>
<dbReference type="GO" id="GO:0006707">
    <property type="term" value="P:cholesterol catabolic process"/>
    <property type="evidence" value="ECO:0007669"/>
    <property type="project" value="TreeGrafter"/>
</dbReference>